<name>A0A423Q2N8_9GAMM</name>
<proteinExistence type="predicted"/>
<feature type="domain" description="Endonuclease/exonuclease/phosphatase" evidence="1">
    <location>
        <begin position="40"/>
        <end position="268"/>
    </location>
</feature>
<organism evidence="2 3">
    <name type="scientific">Salinisphaera japonica YTM-1</name>
    <dbReference type="NCBI Taxonomy" id="1209778"/>
    <lineage>
        <taxon>Bacteria</taxon>
        <taxon>Pseudomonadati</taxon>
        <taxon>Pseudomonadota</taxon>
        <taxon>Gammaproteobacteria</taxon>
        <taxon>Salinisphaerales</taxon>
        <taxon>Salinisphaeraceae</taxon>
        <taxon>Salinisphaera</taxon>
    </lineage>
</organism>
<dbReference type="Proteomes" id="UP000285310">
    <property type="component" value="Unassembled WGS sequence"/>
</dbReference>
<protein>
    <recommendedName>
        <fullName evidence="1">Endonuclease/exonuclease/phosphatase domain-containing protein</fullName>
    </recommendedName>
</protein>
<evidence type="ECO:0000313" key="3">
    <source>
        <dbReference type="Proteomes" id="UP000285310"/>
    </source>
</evidence>
<dbReference type="InParanoid" id="A0A423Q2N8"/>
<dbReference type="Gene3D" id="3.60.10.10">
    <property type="entry name" value="Endonuclease/exonuclease/phosphatase"/>
    <property type="match status" value="1"/>
</dbReference>
<accession>A0A423Q2N8</accession>
<reference evidence="2 3" key="1">
    <citation type="submission" date="2013-10" db="EMBL/GenBank/DDBJ databases">
        <title>Salinisphaera japonica YTM-1 Genome Sequencing.</title>
        <authorList>
            <person name="Lai Q."/>
            <person name="Li C."/>
            <person name="Shao Z."/>
        </authorList>
    </citation>
    <scope>NUCLEOTIDE SEQUENCE [LARGE SCALE GENOMIC DNA]</scope>
    <source>
        <strain evidence="2 3">YTM-1</strain>
    </source>
</reference>
<dbReference type="SUPFAM" id="SSF56219">
    <property type="entry name" value="DNase I-like"/>
    <property type="match status" value="1"/>
</dbReference>
<dbReference type="InterPro" id="IPR036691">
    <property type="entry name" value="Endo/exonu/phosph_ase_sf"/>
</dbReference>
<gene>
    <name evidence="2" type="ORF">SAJA_01125</name>
</gene>
<dbReference type="NCBIfam" id="NF003842">
    <property type="entry name" value="PRK05421.1-4"/>
    <property type="match status" value="1"/>
</dbReference>
<evidence type="ECO:0000313" key="2">
    <source>
        <dbReference type="EMBL" id="ROO32926.1"/>
    </source>
</evidence>
<dbReference type="Pfam" id="PF03372">
    <property type="entry name" value="Exo_endo_phos"/>
    <property type="match status" value="1"/>
</dbReference>
<dbReference type="InterPro" id="IPR005135">
    <property type="entry name" value="Endo/exonuclease/phosphatase"/>
</dbReference>
<evidence type="ECO:0000259" key="1">
    <source>
        <dbReference type="Pfam" id="PF03372"/>
    </source>
</evidence>
<dbReference type="FunCoup" id="A0A423Q2N8">
    <property type="interactions" value="2"/>
</dbReference>
<dbReference type="EMBL" id="AYKG01000001">
    <property type="protein sequence ID" value="ROO32926.1"/>
    <property type="molecule type" value="Genomic_DNA"/>
</dbReference>
<comment type="caution">
    <text evidence="2">The sequence shown here is derived from an EMBL/GenBank/DDBJ whole genome shotgun (WGS) entry which is preliminary data.</text>
</comment>
<keyword evidence="3" id="KW-1185">Reference proteome</keyword>
<dbReference type="GO" id="GO:0003824">
    <property type="term" value="F:catalytic activity"/>
    <property type="evidence" value="ECO:0007669"/>
    <property type="project" value="InterPro"/>
</dbReference>
<dbReference type="AlphaFoldDB" id="A0A423Q2N8"/>
<sequence length="278" mass="29342">MVATLGLAACVASPDQRLAQAGPGFSNTALSANDIRVVDWNIKKAQADEWGGARGRAIVARLLRDADLVTLQEVCAPVSGGTVSQRLAAAQLTGVFAASFSAAILGCGSGRATGVLTGSRVAPTRRIALVSQHREFGLTPKASLATIYPIAGRAPRLLVINAHLLNFEWLTLDDYSDQLAAIGALLEQHAGPIILAGDMNSRSLARTRLLEKTVHQAGLKAVFNATDDARTRAVIDGDQPLDHIYYRGLSVITPGRIGAEALTDVSDHNSLSVRFAYP</sequence>